<keyword evidence="2" id="KW-1133">Transmembrane helix</keyword>
<sequence length="171" mass="18909">MSDLPLREDYSPRLNRFSQLRRSHKPDVLDLESIDLFYPPELVPPLSGAPAPTTLTSDSRLCPSQGLPTQPSTSSPGLQSPMSNDRCRTPMRNNCCGNSLGTPEFPSEDDLDEPSTTDTQCEGLKRDVQGLDELIDDFGLIPGGLAILVAVYGVVFVWLKLMPYVFRIVWV</sequence>
<reference evidence="3 4" key="1">
    <citation type="journal article" date="2025" name="Microbiol. Resour. Announc.">
        <title>Draft genome sequences for Neonectria magnoliae and Neonectria punicea, canker pathogens of Liriodendron tulipifera and Acer saccharum in West Virginia.</title>
        <authorList>
            <person name="Petronek H.M."/>
            <person name="Kasson M.T."/>
            <person name="Metheny A.M."/>
            <person name="Stauder C.M."/>
            <person name="Lovett B."/>
            <person name="Lynch S.C."/>
            <person name="Garnas J.R."/>
            <person name="Kasson L.R."/>
            <person name="Stajich J.E."/>
        </authorList>
    </citation>
    <scope>NUCLEOTIDE SEQUENCE [LARGE SCALE GENOMIC DNA]</scope>
    <source>
        <strain evidence="3 4">NRRL 64651</strain>
    </source>
</reference>
<keyword evidence="2" id="KW-0812">Transmembrane</keyword>
<evidence type="ECO:0000313" key="4">
    <source>
        <dbReference type="Proteomes" id="UP001498421"/>
    </source>
</evidence>
<feature type="compositionally biased region" description="Polar residues" evidence="1">
    <location>
        <begin position="91"/>
        <end position="101"/>
    </location>
</feature>
<feature type="region of interest" description="Disordered" evidence="1">
    <location>
        <begin position="48"/>
        <end position="120"/>
    </location>
</feature>
<feature type="compositionally biased region" description="Polar residues" evidence="1">
    <location>
        <begin position="66"/>
        <end position="83"/>
    </location>
</feature>
<feature type="transmembrane region" description="Helical" evidence="2">
    <location>
        <begin position="140"/>
        <end position="159"/>
    </location>
</feature>
<dbReference type="Proteomes" id="UP001498421">
    <property type="component" value="Unassembled WGS sequence"/>
</dbReference>
<feature type="compositionally biased region" description="Acidic residues" evidence="1">
    <location>
        <begin position="106"/>
        <end position="115"/>
    </location>
</feature>
<keyword evidence="4" id="KW-1185">Reference proteome</keyword>
<name>A0ABR1HBL3_9HYPO</name>
<comment type="caution">
    <text evidence="3">The sequence shown here is derived from an EMBL/GenBank/DDBJ whole genome shotgun (WGS) entry which is preliminary data.</text>
</comment>
<protein>
    <submittedName>
        <fullName evidence="3">Uncharacterized protein</fullName>
    </submittedName>
</protein>
<accession>A0ABR1HBL3</accession>
<evidence type="ECO:0000256" key="1">
    <source>
        <dbReference type="SAM" id="MobiDB-lite"/>
    </source>
</evidence>
<keyword evidence="2" id="KW-0472">Membrane</keyword>
<dbReference type="EMBL" id="JAZAVK010000168">
    <property type="protein sequence ID" value="KAK7418340.1"/>
    <property type="molecule type" value="Genomic_DNA"/>
</dbReference>
<gene>
    <name evidence="3" type="ORF">QQZ08_011283</name>
</gene>
<organism evidence="3 4">
    <name type="scientific">Neonectria magnoliae</name>
    <dbReference type="NCBI Taxonomy" id="2732573"/>
    <lineage>
        <taxon>Eukaryota</taxon>
        <taxon>Fungi</taxon>
        <taxon>Dikarya</taxon>
        <taxon>Ascomycota</taxon>
        <taxon>Pezizomycotina</taxon>
        <taxon>Sordariomycetes</taxon>
        <taxon>Hypocreomycetidae</taxon>
        <taxon>Hypocreales</taxon>
        <taxon>Nectriaceae</taxon>
        <taxon>Neonectria</taxon>
    </lineage>
</organism>
<proteinExistence type="predicted"/>
<evidence type="ECO:0000256" key="2">
    <source>
        <dbReference type="SAM" id="Phobius"/>
    </source>
</evidence>
<evidence type="ECO:0000313" key="3">
    <source>
        <dbReference type="EMBL" id="KAK7418340.1"/>
    </source>
</evidence>